<dbReference type="InterPro" id="IPR011333">
    <property type="entry name" value="SKP1/BTB/POZ_sf"/>
</dbReference>
<dbReference type="SMART" id="SM00225">
    <property type="entry name" value="BTB"/>
    <property type="match status" value="1"/>
</dbReference>
<dbReference type="OrthoDB" id="10251809at2759"/>
<dbReference type="GeneID" id="20819392"/>
<gene>
    <name evidence="4" type="ORF">H257_17396</name>
</gene>
<dbReference type="Gene3D" id="2.120.10.80">
    <property type="entry name" value="Kelch-type beta propeller"/>
    <property type="match status" value="1"/>
</dbReference>
<dbReference type="InterPro" id="IPR015915">
    <property type="entry name" value="Kelch-typ_b-propeller"/>
</dbReference>
<dbReference type="Pfam" id="PF00651">
    <property type="entry name" value="BTB"/>
    <property type="match status" value="1"/>
</dbReference>
<accession>W4FF09</accession>
<dbReference type="InterPro" id="IPR000210">
    <property type="entry name" value="BTB/POZ_dom"/>
</dbReference>
<feature type="domain" description="BTB" evidence="3">
    <location>
        <begin position="82"/>
        <end position="149"/>
    </location>
</feature>
<dbReference type="RefSeq" id="XP_009844496.1">
    <property type="nucleotide sequence ID" value="XM_009846194.1"/>
</dbReference>
<reference evidence="4" key="1">
    <citation type="submission" date="2013-12" db="EMBL/GenBank/DDBJ databases">
        <title>The Genome Sequence of Aphanomyces astaci APO3.</title>
        <authorList>
            <consortium name="The Broad Institute Genomics Platform"/>
            <person name="Russ C."/>
            <person name="Tyler B."/>
            <person name="van West P."/>
            <person name="Dieguez-Uribeondo J."/>
            <person name="Young S.K."/>
            <person name="Zeng Q."/>
            <person name="Gargeya S."/>
            <person name="Fitzgerald M."/>
            <person name="Abouelleil A."/>
            <person name="Alvarado L."/>
            <person name="Chapman S.B."/>
            <person name="Gainer-Dewar J."/>
            <person name="Goldberg J."/>
            <person name="Griggs A."/>
            <person name="Gujja S."/>
            <person name="Hansen M."/>
            <person name="Howarth C."/>
            <person name="Imamovic A."/>
            <person name="Ireland A."/>
            <person name="Larimer J."/>
            <person name="McCowan C."/>
            <person name="Murphy C."/>
            <person name="Pearson M."/>
            <person name="Poon T.W."/>
            <person name="Priest M."/>
            <person name="Roberts A."/>
            <person name="Saif S."/>
            <person name="Shea T."/>
            <person name="Sykes S."/>
            <person name="Wortman J."/>
            <person name="Nusbaum C."/>
            <person name="Birren B."/>
        </authorList>
    </citation>
    <scope>NUCLEOTIDE SEQUENCE [LARGE SCALE GENOMIC DNA]</scope>
    <source>
        <strain evidence="4">APO3</strain>
    </source>
</reference>
<evidence type="ECO:0000259" key="3">
    <source>
        <dbReference type="PROSITE" id="PS50097"/>
    </source>
</evidence>
<sequence>MKWERPPDSVHVDAPSGRQRHSACLVHSKMYIVGGFDGFKWLDDTHVLDICRIEEHAITMTTQRQLVSQYRELLLHQDATYSDITFLVQDKPIVAHKAIVAAQSVHFRCMFSSGMKESHHPTVVISEWTHRAFFHMLEFLYTGCIQVLTVDTALELLGVADHYALQDLSTLCDNFLAYKLDTETVCHVLIAATHFQVSGHVEDHVHVLPASSFHQVVSTKGFEELGEFPAALLLEVTRVSMLSSHKHHKIGSITLQ</sequence>
<dbReference type="SUPFAM" id="SSF117281">
    <property type="entry name" value="Kelch motif"/>
    <property type="match status" value="1"/>
</dbReference>
<evidence type="ECO:0000313" key="4">
    <source>
        <dbReference type="EMBL" id="ETV66067.1"/>
    </source>
</evidence>
<keyword evidence="2" id="KW-0677">Repeat</keyword>
<dbReference type="VEuPathDB" id="FungiDB:H257_17396"/>
<dbReference type="PROSITE" id="PS50097">
    <property type="entry name" value="BTB"/>
    <property type="match status" value="1"/>
</dbReference>
<dbReference type="PANTHER" id="PTHR24413">
    <property type="entry name" value="SPECKLE-TYPE POZ PROTEIN"/>
    <property type="match status" value="1"/>
</dbReference>
<name>W4FF09_APHAT</name>
<protein>
    <recommendedName>
        <fullName evidence="3">BTB domain-containing protein</fullName>
    </recommendedName>
</protein>
<evidence type="ECO:0000256" key="1">
    <source>
        <dbReference type="ARBA" id="ARBA00022441"/>
    </source>
</evidence>
<dbReference type="AlphaFoldDB" id="W4FF09"/>
<dbReference type="SUPFAM" id="SSF54695">
    <property type="entry name" value="POZ domain"/>
    <property type="match status" value="1"/>
</dbReference>
<keyword evidence="1" id="KW-0880">Kelch repeat</keyword>
<evidence type="ECO:0000256" key="2">
    <source>
        <dbReference type="ARBA" id="ARBA00022737"/>
    </source>
</evidence>
<dbReference type="EMBL" id="KI913218">
    <property type="protein sequence ID" value="ETV66067.1"/>
    <property type="molecule type" value="Genomic_DNA"/>
</dbReference>
<proteinExistence type="predicted"/>
<dbReference type="STRING" id="112090.W4FF09"/>
<dbReference type="Gene3D" id="3.30.710.10">
    <property type="entry name" value="Potassium Channel Kv1.1, Chain A"/>
    <property type="match status" value="1"/>
</dbReference>
<organism evidence="4">
    <name type="scientific">Aphanomyces astaci</name>
    <name type="common">Crayfish plague agent</name>
    <dbReference type="NCBI Taxonomy" id="112090"/>
    <lineage>
        <taxon>Eukaryota</taxon>
        <taxon>Sar</taxon>
        <taxon>Stramenopiles</taxon>
        <taxon>Oomycota</taxon>
        <taxon>Saprolegniomycetes</taxon>
        <taxon>Saprolegniales</taxon>
        <taxon>Verrucalvaceae</taxon>
        <taxon>Aphanomyces</taxon>
    </lineage>
</organism>